<keyword evidence="4" id="KW-0472">Membrane</keyword>
<reference evidence="17 18" key="1">
    <citation type="journal article" date="2019" name="Nat. Med.">
        <title>A library of human gut bacterial isolates paired with longitudinal multiomics data enables mechanistic microbiome research.</title>
        <authorList>
            <person name="Poyet M."/>
            <person name="Groussin M."/>
            <person name="Gibbons S.M."/>
            <person name="Avila-Pacheco J."/>
            <person name="Jiang X."/>
            <person name="Kearney S.M."/>
            <person name="Perrotta A.R."/>
            <person name="Berdy B."/>
            <person name="Zhao S."/>
            <person name="Lieberman T.D."/>
            <person name="Swanson P.K."/>
            <person name="Smith M."/>
            <person name="Roesemann S."/>
            <person name="Alexander J.E."/>
            <person name="Rich S.A."/>
            <person name="Livny J."/>
            <person name="Vlamakis H."/>
            <person name="Clish C."/>
            <person name="Bullock K."/>
            <person name="Deik A."/>
            <person name="Scott J."/>
            <person name="Pierce K.A."/>
            <person name="Xavier R.J."/>
            <person name="Alm E.J."/>
        </authorList>
    </citation>
    <scope>NUCLEOTIDE SEQUENCE [LARGE SCALE GENOMIC DNA]</scope>
    <source>
        <strain evidence="10 18">BIOML-A1</strain>
        <strain evidence="11 17">BIOML-A4</strain>
    </source>
</reference>
<dbReference type="InterPro" id="IPR012944">
    <property type="entry name" value="SusD_RagB_dom"/>
</dbReference>
<dbReference type="InterPro" id="IPR033985">
    <property type="entry name" value="SusD-like_N"/>
</dbReference>
<gene>
    <name evidence="9" type="ORF">CE91St7_02040</name>
    <name evidence="14" type="ORF">E1J06_16780</name>
    <name evidence="11" type="ORF">F2Y51_15340</name>
    <name evidence="10" type="ORF">F2Y58_16605</name>
    <name evidence="13" type="ORF">GKD17_17130</name>
    <name evidence="15" type="ORF">QNN11_19985</name>
    <name evidence="12" type="ORF">RVH45_20410</name>
</gene>
<dbReference type="Proteomes" id="UP000441162">
    <property type="component" value="Unassembled WGS sequence"/>
</dbReference>
<evidence type="ECO:0000313" key="18">
    <source>
        <dbReference type="Proteomes" id="UP000481616"/>
    </source>
</evidence>
<dbReference type="Pfam" id="PF14322">
    <property type="entry name" value="SusD-like_3"/>
    <property type="match status" value="1"/>
</dbReference>
<proteinExistence type="inferred from homology"/>
<evidence type="ECO:0000313" key="10">
    <source>
        <dbReference type="EMBL" id="KAA5395766.1"/>
    </source>
</evidence>
<sequence>MKKIVYYIAVAFLAINFSSCSDFLDLPSKSKTDSESVFSSIDKAEMAVLACYTGVWMQDAWYKAQNGTDEMWSTESNSNANNYAANYVLNDQSCPTGIYTTSYSSIERCNSCLKGLRAMSLSGEDERKCHIYIAECLAVRATCFLNLIRYFGDVPYSTVPVLDMTTFSSSRVDRDEIYDGIIADLQEAVEVLPWYSEGFFSTPERISKNAAYGLLARTALYAAGYALHWDLNTYDKSTLQMRRPLDESRVRKLYTIADEACKAVISKGENSLLSKYEDVFRALNEGGVYNPEEVMFEYAEFGNTTNGRVGYTNGLCIHASNALYGKTLPLQLIHPTFYLSFADDDTRRDVTVGNYSIDAAGNDIAVPYGALNLGKWRCNWKAGPRTATLKTDVNWPILRYSDVLLMYAEAENYLNNGPTEAAKAAYEQVRLRAFAGDASRIGTTPSTYDTFFKAIVKERAFELATEGWRRTDLIRWNLLAETLAETKANTEKLAMREVPYNEVKTYRAYKEATSTSWKDPLVGLTYIDFDHQPTETEMSELVARYGGTWNWVNMFITPNIAGETNSGIAGQSKILGYKENNNTLPAWITELYRGFIKNQAELYTLSTTAIIDVNPGLTGQQHPAY</sequence>
<dbReference type="AlphaFoldDB" id="A0A076IWY6"/>
<dbReference type="EMBL" id="BQOB01000001">
    <property type="protein sequence ID" value="GKH79320.1"/>
    <property type="molecule type" value="Genomic_DNA"/>
</dbReference>
<accession>A0A076IWY6</accession>
<evidence type="ECO:0000259" key="7">
    <source>
        <dbReference type="Pfam" id="PF07980"/>
    </source>
</evidence>
<evidence type="ECO:0000259" key="8">
    <source>
        <dbReference type="Pfam" id="PF14322"/>
    </source>
</evidence>
<reference evidence="9" key="4">
    <citation type="submission" date="2022-01" db="EMBL/GenBank/DDBJ databases">
        <title>Novel bile acid biosynthetic pathways are enriched in the microbiome of centenarians.</title>
        <authorList>
            <person name="Sato Y."/>
            <person name="Atarashi K."/>
            <person name="Plichta R.D."/>
            <person name="Arai Y."/>
            <person name="Sasajima S."/>
            <person name="Kearney M.S."/>
            <person name="Suda W."/>
            <person name="Takeshita K."/>
            <person name="Sasaki T."/>
            <person name="Okamoto S."/>
            <person name="Skelly N.A."/>
            <person name="Okamura Y."/>
            <person name="Vlamakis H."/>
            <person name="Li Y."/>
            <person name="Tanoue T."/>
            <person name="Takei H."/>
            <person name="Nittono H."/>
            <person name="Narushima S."/>
            <person name="Irie J."/>
            <person name="Itoh H."/>
            <person name="Moriya K."/>
            <person name="Sugiura Y."/>
            <person name="Suematsu M."/>
            <person name="Moritoki N."/>
            <person name="Shibata S."/>
            <person name="Littman R.D."/>
            <person name="Fischbach A.M."/>
            <person name="Uwamino Y."/>
            <person name="Inoue T."/>
            <person name="Honda A."/>
            <person name="Hattori M."/>
            <person name="Murai T."/>
            <person name="Xavier J.R."/>
            <person name="Hirose N."/>
            <person name="Honda K."/>
        </authorList>
    </citation>
    <scope>NUCLEOTIDE SEQUENCE</scope>
    <source>
        <strain evidence="9">CE91-St7</strain>
    </source>
</reference>
<dbReference type="InterPro" id="IPR011990">
    <property type="entry name" value="TPR-like_helical_dom_sf"/>
</dbReference>
<evidence type="ECO:0000313" key="17">
    <source>
        <dbReference type="Proteomes" id="UP000441162"/>
    </source>
</evidence>
<dbReference type="KEGG" id="bdh:GV66_00910"/>
<feature type="chain" id="PRO_5014216646" evidence="6">
    <location>
        <begin position="22"/>
        <end position="625"/>
    </location>
</feature>
<feature type="domain" description="RagB/SusD" evidence="7">
    <location>
        <begin position="383"/>
        <end position="513"/>
    </location>
</feature>
<dbReference type="EMBL" id="SLTX01000001">
    <property type="protein sequence ID" value="TDB08905.1"/>
    <property type="molecule type" value="Genomic_DNA"/>
</dbReference>
<evidence type="ECO:0000313" key="12">
    <source>
        <dbReference type="EMBL" id="MDU0272201.1"/>
    </source>
</evidence>
<evidence type="ECO:0000313" key="15">
    <source>
        <dbReference type="EMBL" id="WHX09529.1"/>
    </source>
</evidence>
<comment type="subcellular location">
    <subcellularLocation>
        <location evidence="1">Cell outer membrane</location>
    </subcellularLocation>
</comment>
<dbReference type="Proteomes" id="UP001181086">
    <property type="component" value="Unassembled WGS sequence"/>
</dbReference>
<dbReference type="Proteomes" id="UP000294834">
    <property type="component" value="Unassembled WGS sequence"/>
</dbReference>
<dbReference type="GeneID" id="93448396"/>
<dbReference type="EMBL" id="VVYY01000015">
    <property type="protein sequence ID" value="KAA5395766.1"/>
    <property type="molecule type" value="Genomic_DNA"/>
</dbReference>
<dbReference type="Proteomes" id="UP001177934">
    <property type="component" value="Chromosome"/>
</dbReference>
<protein>
    <submittedName>
        <fullName evidence="10">RagB/SusD family nutrient uptake outer membrane protein</fullName>
    </submittedName>
    <submittedName>
        <fullName evidence="9">Starch-binding protein</fullName>
    </submittedName>
</protein>
<dbReference type="Pfam" id="PF07980">
    <property type="entry name" value="SusD_RagB"/>
    <property type="match status" value="1"/>
</dbReference>
<dbReference type="EMBL" id="VVZA01000014">
    <property type="protein sequence ID" value="KAA5403488.1"/>
    <property type="molecule type" value="Genomic_DNA"/>
</dbReference>
<feature type="signal peptide" evidence="6">
    <location>
        <begin position="1"/>
        <end position="21"/>
    </location>
</feature>
<dbReference type="GO" id="GO:0009279">
    <property type="term" value="C:cell outer membrane"/>
    <property type="evidence" value="ECO:0007669"/>
    <property type="project" value="UniProtKB-SubCell"/>
</dbReference>
<feature type="domain" description="SusD-like N-terminal" evidence="8">
    <location>
        <begin position="22"/>
        <end position="220"/>
    </location>
</feature>
<evidence type="ECO:0000256" key="1">
    <source>
        <dbReference type="ARBA" id="ARBA00004442"/>
    </source>
</evidence>
<dbReference type="RefSeq" id="WP_007831581.1">
    <property type="nucleotide sequence ID" value="NZ_BAABYF010000001.1"/>
</dbReference>
<dbReference type="Proteomes" id="UP001055104">
    <property type="component" value="Unassembled WGS sequence"/>
</dbReference>
<evidence type="ECO:0000256" key="4">
    <source>
        <dbReference type="ARBA" id="ARBA00023136"/>
    </source>
</evidence>
<dbReference type="eggNOG" id="COG0702">
    <property type="taxonomic scope" value="Bacteria"/>
</dbReference>
<evidence type="ECO:0000256" key="6">
    <source>
        <dbReference type="SAM" id="SignalP"/>
    </source>
</evidence>
<evidence type="ECO:0000256" key="2">
    <source>
        <dbReference type="ARBA" id="ARBA00006275"/>
    </source>
</evidence>
<dbReference type="SUPFAM" id="SSF48452">
    <property type="entry name" value="TPR-like"/>
    <property type="match status" value="1"/>
</dbReference>
<evidence type="ECO:0000313" key="9">
    <source>
        <dbReference type="EMBL" id="GKH79320.1"/>
    </source>
</evidence>
<reference evidence="15" key="5">
    <citation type="journal article" date="2023" name="Nat. Commun.">
        <title>Identification of a novel Human Milk Oligosaccharides utilization cluster in the infant gut commensal Bacteroides dorei.</title>
        <authorList>
            <person name="Kijner S."/>
            <person name="Ennis D."/>
            <person name="Shmorak S."/>
            <person name="Florentin A."/>
            <person name="Yassour M."/>
        </authorList>
    </citation>
    <scope>NUCLEOTIDE SEQUENCE</scope>
    <source>
        <strain evidence="15">2</strain>
    </source>
</reference>
<reference evidence="14 16" key="2">
    <citation type="journal article" date="2019" name="Nat. Microbiol.">
        <title>Genomic variation and strain-specific functional adaptation in the human gut microbiome during early life.</title>
        <authorList>
            <person name="Vatanen T."/>
            <person name="Plichta D.R."/>
            <person name="Somani J."/>
            <person name="Munch P.C."/>
            <person name="Arthur T.D."/>
            <person name="Hall A.B."/>
            <person name="Rudolf S."/>
            <person name="Oakeley E.J."/>
            <person name="Ke X."/>
            <person name="Young R.A."/>
            <person name="Haiser H.J."/>
            <person name="Kolde R."/>
            <person name="Yassour M."/>
            <person name="Luopajarvi K."/>
            <person name="Siljander H."/>
            <person name="Virtanen S.M."/>
            <person name="Ilonen J."/>
            <person name="Uibo R."/>
            <person name="Tillmann V."/>
            <person name="Mokurov S."/>
            <person name="Dorshakova N."/>
            <person name="Porter J.A."/>
            <person name="McHardy A.C."/>
            <person name="Lahdesmaki H."/>
            <person name="Vlamakis H."/>
            <person name="Huttenhower C."/>
            <person name="Knip M."/>
            <person name="Xavier R.J."/>
        </authorList>
    </citation>
    <scope>NUCLEOTIDE SEQUENCE [LARGE SCALE GENOMIC DNA]</scope>
    <source>
        <strain evidence="14 16">RJX1052</strain>
    </source>
</reference>
<reference evidence="12" key="6">
    <citation type="submission" date="2023-10" db="EMBL/GenBank/DDBJ databases">
        <title>Genome of Potential pathogenic bacteria in Crohn's disease.</title>
        <authorList>
            <person name="Rodriguez-Palacios A."/>
        </authorList>
    </citation>
    <scope>NUCLEOTIDE SEQUENCE</scope>
    <source>
        <strain evidence="12">CavFT-hAR62</strain>
    </source>
</reference>
<dbReference type="EMBL" id="JAWDEV010000012">
    <property type="protein sequence ID" value="MDU0272201.1"/>
    <property type="molecule type" value="Genomic_DNA"/>
</dbReference>
<evidence type="ECO:0000256" key="3">
    <source>
        <dbReference type="ARBA" id="ARBA00022729"/>
    </source>
</evidence>
<dbReference type="Proteomes" id="UP000481616">
    <property type="component" value="Unassembled WGS sequence"/>
</dbReference>
<organism evidence="10 18">
    <name type="scientific">Phocaeicola dorei</name>
    <dbReference type="NCBI Taxonomy" id="357276"/>
    <lineage>
        <taxon>Bacteria</taxon>
        <taxon>Pseudomonadati</taxon>
        <taxon>Bacteroidota</taxon>
        <taxon>Bacteroidia</taxon>
        <taxon>Bacteroidales</taxon>
        <taxon>Bacteroidaceae</taxon>
        <taxon>Phocaeicola</taxon>
    </lineage>
</organism>
<evidence type="ECO:0000256" key="5">
    <source>
        <dbReference type="ARBA" id="ARBA00023237"/>
    </source>
</evidence>
<keyword evidence="5" id="KW-0998">Cell outer membrane</keyword>
<dbReference type="CDD" id="cd08977">
    <property type="entry name" value="SusD"/>
    <property type="match status" value="1"/>
</dbReference>
<name>A0A076IWY6_9BACT</name>
<dbReference type="Proteomes" id="UP000500949">
    <property type="component" value="Chromosome"/>
</dbReference>
<dbReference type="Gene3D" id="1.25.40.390">
    <property type="match status" value="1"/>
</dbReference>
<keyword evidence="3 6" id="KW-0732">Signal</keyword>
<dbReference type="EMBL" id="CP126056">
    <property type="protein sequence ID" value="WHX09529.1"/>
    <property type="molecule type" value="Genomic_DNA"/>
</dbReference>
<evidence type="ECO:0000313" key="13">
    <source>
        <dbReference type="EMBL" id="QJR77974.1"/>
    </source>
</evidence>
<dbReference type="EMBL" id="CP046176">
    <property type="protein sequence ID" value="QJR77974.1"/>
    <property type="molecule type" value="Genomic_DNA"/>
</dbReference>
<comment type="similarity">
    <text evidence="2">Belongs to the SusD family.</text>
</comment>
<evidence type="ECO:0000313" key="19">
    <source>
        <dbReference type="Proteomes" id="UP000500949"/>
    </source>
</evidence>
<evidence type="ECO:0000313" key="11">
    <source>
        <dbReference type="EMBL" id="KAA5403488.1"/>
    </source>
</evidence>
<evidence type="ECO:0000313" key="16">
    <source>
        <dbReference type="Proteomes" id="UP000294834"/>
    </source>
</evidence>
<dbReference type="KEGG" id="bdo:EL88_16885"/>
<evidence type="ECO:0000313" key="14">
    <source>
        <dbReference type="EMBL" id="TDB08905.1"/>
    </source>
</evidence>
<reference evidence="13 19" key="3">
    <citation type="submission" date="2019-11" db="EMBL/GenBank/DDBJ databases">
        <title>Complete genome sequence of Bacteroides dorei DSM 17855.</title>
        <authorList>
            <person name="Russell J.T."/>
        </authorList>
    </citation>
    <scope>NUCLEOTIDE SEQUENCE [LARGE SCALE GENOMIC DNA]</scope>
    <source>
        <strain evidence="13 19">DSM 17855</strain>
    </source>
</reference>